<dbReference type="InterPro" id="IPR027417">
    <property type="entry name" value="P-loop_NTPase"/>
</dbReference>
<dbReference type="PRINTS" id="PR00988">
    <property type="entry name" value="URIDINKINASE"/>
</dbReference>
<dbReference type="SUPFAM" id="SSF52540">
    <property type="entry name" value="P-loop containing nucleoside triphosphate hydrolases"/>
    <property type="match status" value="1"/>
</dbReference>
<dbReference type="HOGENOM" id="CLU_023775_1_0_9"/>
<dbReference type="Gene3D" id="3.30.980.10">
    <property type="entry name" value="Threonyl-trna Synthetase, Chain A, domain 2"/>
    <property type="match status" value="1"/>
</dbReference>
<accession>G9XC72</accession>
<dbReference type="Proteomes" id="UP000003379">
    <property type="component" value="Unassembled WGS sequence"/>
</dbReference>
<organism evidence="2 3">
    <name type="scientific">Peptoanaerobacter stomatis</name>
    <dbReference type="NCBI Taxonomy" id="796937"/>
    <lineage>
        <taxon>Bacteria</taxon>
        <taxon>Bacillati</taxon>
        <taxon>Bacillota</taxon>
        <taxon>Clostridia</taxon>
        <taxon>Peptostreptococcales</taxon>
        <taxon>Filifactoraceae</taxon>
        <taxon>Peptoanaerobacter</taxon>
    </lineage>
</organism>
<dbReference type="Pfam" id="PF00485">
    <property type="entry name" value="PRK"/>
    <property type="match status" value="1"/>
</dbReference>
<evidence type="ECO:0000313" key="2">
    <source>
        <dbReference type="EMBL" id="EHL19559.1"/>
    </source>
</evidence>
<reference evidence="2 3" key="1">
    <citation type="submission" date="2011-08" db="EMBL/GenBank/DDBJ databases">
        <title>The Genome Sequence of Eubacteriaceae bacterium CM5.</title>
        <authorList>
            <consortium name="The Broad Institute Genome Sequencing Platform"/>
            <person name="Earl A."/>
            <person name="Ward D."/>
            <person name="Feldgarden M."/>
            <person name="Gevers D."/>
            <person name="Sizova M."/>
            <person name="Hazen A."/>
            <person name="Epstein S."/>
            <person name="Young S.K."/>
            <person name="Zeng Q."/>
            <person name="Gargeya S."/>
            <person name="Fitzgerald M."/>
            <person name="Haas B."/>
            <person name="Abouelleil A."/>
            <person name="Alvarado L."/>
            <person name="Arachchi H.M."/>
            <person name="Berlin A."/>
            <person name="Brown A."/>
            <person name="Chapman S.B."/>
            <person name="Chen Z."/>
            <person name="Dunbar C."/>
            <person name="Freedman E."/>
            <person name="Gearin G."/>
            <person name="Gellesch M."/>
            <person name="Goldberg J."/>
            <person name="Griggs A."/>
            <person name="Gujja S."/>
            <person name="Heiman D."/>
            <person name="Howarth C."/>
            <person name="Larson L."/>
            <person name="Lui A."/>
            <person name="MacDonald P.J.P."/>
            <person name="Montmayeur A."/>
            <person name="Murphy C."/>
            <person name="Neiman D."/>
            <person name="Pearson M."/>
            <person name="Priest M."/>
            <person name="Roberts A."/>
            <person name="Saif S."/>
            <person name="Shea T."/>
            <person name="Shenoy N."/>
            <person name="Sisk P."/>
            <person name="Stolte C."/>
            <person name="Sykes S."/>
            <person name="Wortman J."/>
            <person name="Nusbaum C."/>
            <person name="Birren B."/>
        </authorList>
    </citation>
    <scope>NUCLEOTIDE SEQUENCE [LARGE SCALE GENOMIC DNA]</scope>
    <source>
        <strain evidence="2 3">CM5</strain>
    </source>
</reference>
<proteinExistence type="predicted"/>
<sequence>MNIKYKGKNYSLEQGSTIEEFIKKYDIQKEYKYIITIAVVDNNLKELTTHLYEDANVELLDISSKDARSVYMRSLSFVFLVALRKVSDKAVCKIEHSLSNGFFCDIEEKSNPISRHYVSNIYEEMKKITDAGLPITRSELDVEDAKEFYKNDIHKLGLLDYRKDEKVNIYDLDGYKNYFYGYMVPSTDYLKIYNIRLCNGGVVLLGPDVNNPDKLTEFKHEPRLFSIYSEAKDWAKTINIPTAFELNNAVKNGSYHDIIRYAEAYHEKKICEISDVICRDNKKIILIAGPSSSGKTSFSQRLKIQLIASKKRPISISMDNYFIDRDKNIPDKNGKRDFESLKALDVEKFNEDLDMLISGYEVKLPVYDFITGKRKDDTDTIPTKIGEDQPIIIEGIHGLNPALTEAISSAYKYKIYVSELTQLSLDEYNSISTTDVRLIRRIIRDNSHRGYSAEATMDMWDSVNEGERKNIFVFQENADIMFNSALIYELSAMKKYIEPLLEEISPDSPYYKEAKRILKFTQYFLSIDDESDIPNTSILREFIGGSKLVD</sequence>
<evidence type="ECO:0000259" key="1">
    <source>
        <dbReference type="Pfam" id="PF00485"/>
    </source>
</evidence>
<evidence type="ECO:0000313" key="3">
    <source>
        <dbReference type="Proteomes" id="UP000003379"/>
    </source>
</evidence>
<dbReference type="Gene3D" id="3.40.50.300">
    <property type="entry name" value="P-loop containing nucleotide triphosphate hydrolases"/>
    <property type="match status" value="1"/>
</dbReference>
<dbReference type="PANTHER" id="PTHR10285">
    <property type="entry name" value="URIDINE KINASE"/>
    <property type="match status" value="1"/>
</dbReference>
<name>G9XC72_9FIRM</name>
<dbReference type="AlphaFoldDB" id="G9XC72"/>
<dbReference type="STRING" id="796937.HMPREF9630_01971"/>
<dbReference type="InterPro" id="IPR006083">
    <property type="entry name" value="PRK/URK"/>
</dbReference>
<protein>
    <recommendedName>
        <fullName evidence="1">Phosphoribulokinase/uridine kinase domain-containing protein</fullName>
    </recommendedName>
</protein>
<dbReference type="GO" id="GO:0016301">
    <property type="term" value="F:kinase activity"/>
    <property type="evidence" value="ECO:0007669"/>
    <property type="project" value="InterPro"/>
</dbReference>
<feature type="domain" description="Phosphoribulokinase/uridine kinase" evidence="1">
    <location>
        <begin position="284"/>
        <end position="484"/>
    </location>
</feature>
<comment type="caution">
    <text evidence="2">The sequence shown here is derived from an EMBL/GenBank/DDBJ whole genome shotgun (WGS) entry which is preliminary data.</text>
</comment>
<dbReference type="InterPro" id="IPR018163">
    <property type="entry name" value="Thr/Ala-tRNA-synth_IIc_edit"/>
</dbReference>
<dbReference type="CDD" id="cd02028">
    <property type="entry name" value="UMPK_like"/>
    <property type="match status" value="1"/>
</dbReference>
<dbReference type="GO" id="GO:0005524">
    <property type="term" value="F:ATP binding"/>
    <property type="evidence" value="ECO:0007669"/>
    <property type="project" value="InterPro"/>
</dbReference>
<dbReference type="SUPFAM" id="SSF55186">
    <property type="entry name" value="ThrRS/AlaRS common domain"/>
    <property type="match status" value="1"/>
</dbReference>
<dbReference type="RefSeq" id="WP_009528562.1">
    <property type="nucleotide sequence ID" value="NZ_JH414596.1"/>
</dbReference>
<dbReference type="PATRIC" id="fig|796940.3.peg.879"/>
<gene>
    <name evidence="2" type="ORF">HMPREF9628_00280</name>
</gene>
<dbReference type="EMBL" id="AFZG01000019">
    <property type="protein sequence ID" value="EHL19559.1"/>
    <property type="molecule type" value="Genomic_DNA"/>
</dbReference>